<feature type="compositionally biased region" description="Basic and acidic residues" evidence="1">
    <location>
        <begin position="207"/>
        <end position="219"/>
    </location>
</feature>
<feature type="compositionally biased region" description="Basic residues" evidence="1">
    <location>
        <begin position="3162"/>
        <end position="3174"/>
    </location>
</feature>
<feature type="compositionally biased region" description="Acidic residues" evidence="1">
    <location>
        <begin position="220"/>
        <end position="236"/>
    </location>
</feature>
<protein>
    <submittedName>
        <fullName evidence="3">Uncharacterized protein</fullName>
    </submittedName>
</protein>
<feature type="region of interest" description="Disordered" evidence="1">
    <location>
        <begin position="2348"/>
        <end position="2379"/>
    </location>
</feature>
<feature type="region of interest" description="Disordered" evidence="1">
    <location>
        <begin position="5111"/>
        <end position="5145"/>
    </location>
</feature>
<feature type="compositionally biased region" description="Polar residues" evidence="1">
    <location>
        <begin position="499"/>
        <end position="508"/>
    </location>
</feature>
<gene>
    <name evidence="3" type="ORF">PCOAH_00036100</name>
</gene>
<feature type="region of interest" description="Disordered" evidence="1">
    <location>
        <begin position="4338"/>
        <end position="4380"/>
    </location>
</feature>
<evidence type="ECO:0000256" key="1">
    <source>
        <dbReference type="SAM" id="MobiDB-lite"/>
    </source>
</evidence>
<feature type="compositionally biased region" description="Acidic residues" evidence="1">
    <location>
        <begin position="5047"/>
        <end position="5067"/>
    </location>
</feature>
<feature type="region of interest" description="Disordered" evidence="1">
    <location>
        <begin position="461"/>
        <end position="508"/>
    </location>
</feature>
<feature type="region of interest" description="Disordered" evidence="1">
    <location>
        <begin position="3151"/>
        <end position="3250"/>
    </location>
</feature>
<feature type="region of interest" description="Disordered" evidence="1">
    <location>
        <begin position="688"/>
        <end position="708"/>
    </location>
</feature>
<reference evidence="4" key="1">
    <citation type="submission" date="2016-06" db="EMBL/GenBank/DDBJ databases">
        <title>First high quality genome sequence of Plasmodium coatneyi using continuous long reads from single molecule, real-time sequencing.</title>
        <authorList>
            <person name="Chien J.-T."/>
            <person name="Pakala S.B."/>
            <person name="Geraldo J.A."/>
            <person name="Lapp S.A."/>
            <person name="Barnwell J.W."/>
            <person name="Kissinger J.C."/>
            <person name="Galinski M.R."/>
            <person name="Humphrey J.C."/>
        </authorList>
    </citation>
    <scope>NUCLEOTIDE SEQUENCE [LARGE SCALE GENOMIC DNA]</scope>
    <source>
        <strain evidence="4">Hackeri</strain>
    </source>
</reference>
<keyword evidence="4" id="KW-1185">Reference proteome</keyword>
<feature type="compositionally biased region" description="Acidic residues" evidence="1">
    <location>
        <begin position="4339"/>
        <end position="4348"/>
    </location>
</feature>
<organism evidence="3 4">
    <name type="scientific">Plasmodium coatneyi</name>
    <dbReference type="NCBI Taxonomy" id="208452"/>
    <lineage>
        <taxon>Eukaryota</taxon>
        <taxon>Sar</taxon>
        <taxon>Alveolata</taxon>
        <taxon>Apicomplexa</taxon>
        <taxon>Aconoidasida</taxon>
        <taxon>Haemosporida</taxon>
        <taxon>Plasmodiidae</taxon>
        <taxon>Plasmodium</taxon>
    </lineage>
</organism>
<dbReference type="VEuPathDB" id="PlasmoDB:PCOAH_00036100"/>
<feature type="compositionally biased region" description="Basic residues" evidence="1">
    <location>
        <begin position="5074"/>
        <end position="5086"/>
    </location>
</feature>
<evidence type="ECO:0000313" key="4">
    <source>
        <dbReference type="Proteomes" id="UP000092716"/>
    </source>
</evidence>
<feature type="compositionally biased region" description="Low complexity" evidence="1">
    <location>
        <begin position="239"/>
        <end position="250"/>
    </location>
</feature>
<dbReference type="GeneID" id="30910341"/>
<accession>A0A1B1E1M2</accession>
<feature type="region of interest" description="Disordered" evidence="1">
    <location>
        <begin position="5033"/>
        <end position="5097"/>
    </location>
</feature>
<name>A0A1B1E1M2_9APIC</name>
<feature type="compositionally biased region" description="Polar residues" evidence="1">
    <location>
        <begin position="4352"/>
        <end position="4372"/>
    </location>
</feature>
<dbReference type="EMBL" id="CP016249">
    <property type="protein sequence ID" value="ANQ08942.1"/>
    <property type="molecule type" value="Genomic_DNA"/>
</dbReference>
<evidence type="ECO:0000256" key="2">
    <source>
        <dbReference type="SAM" id="Phobius"/>
    </source>
</evidence>
<dbReference type="Proteomes" id="UP000092716">
    <property type="component" value="Chromosome 11"/>
</dbReference>
<feature type="region of interest" description="Disordered" evidence="1">
    <location>
        <begin position="4903"/>
        <end position="4943"/>
    </location>
</feature>
<keyword evidence="2" id="KW-0472">Membrane</keyword>
<proteinExistence type="predicted"/>
<dbReference type="OrthoDB" id="378125at2759"/>
<feature type="region of interest" description="Disordered" evidence="1">
    <location>
        <begin position="2493"/>
        <end position="2517"/>
    </location>
</feature>
<feature type="compositionally biased region" description="Polar residues" evidence="1">
    <location>
        <begin position="4158"/>
        <end position="4168"/>
    </location>
</feature>
<feature type="compositionally biased region" description="Low complexity" evidence="1">
    <location>
        <begin position="2500"/>
        <end position="2517"/>
    </location>
</feature>
<feature type="region of interest" description="Disordered" evidence="1">
    <location>
        <begin position="1769"/>
        <end position="1793"/>
    </location>
</feature>
<feature type="region of interest" description="Disordered" evidence="1">
    <location>
        <begin position="4157"/>
        <end position="4181"/>
    </location>
</feature>
<feature type="region of interest" description="Disordered" evidence="1">
    <location>
        <begin position="3446"/>
        <end position="3516"/>
    </location>
</feature>
<dbReference type="RefSeq" id="XP_019915637.1">
    <property type="nucleotide sequence ID" value="XM_020060401.1"/>
</dbReference>
<feature type="region of interest" description="Disordered" evidence="1">
    <location>
        <begin position="190"/>
        <end position="250"/>
    </location>
</feature>
<feature type="compositionally biased region" description="Low complexity" evidence="1">
    <location>
        <begin position="2364"/>
        <end position="2379"/>
    </location>
</feature>
<keyword evidence="2" id="KW-1133">Transmembrane helix</keyword>
<feature type="region of interest" description="Disordered" evidence="1">
    <location>
        <begin position="3746"/>
        <end position="3797"/>
    </location>
</feature>
<feature type="transmembrane region" description="Helical" evidence="2">
    <location>
        <begin position="4285"/>
        <end position="4305"/>
    </location>
</feature>
<dbReference type="KEGG" id="pcot:PCOAH_00036100"/>
<feature type="compositionally biased region" description="Acidic residues" evidence="1">
    <location>
        <begin position="3192"/>
        <end position="3209"/>
    </location>
</feature>
<evidence type="ECO:0000313" key="3">
    <source>
        <dbReference type="EMBL" id="ANQ08942.1"/>
    </source>
</evidence>
<feature type="region of interest" description="Disordered" evidence="1">
    <location>
        <begin position="1837"/>
        <end position="1921"/>
    </location>
</feature>
<feature type="compositionally biased region" description="Low complexity" evidence="1">
    <location>
        <begin position="1883"/>
        <end position="1898"/>
    </location>
</feature>
<sequence>MKADAGRSPKGEPPTTVYLQVYQKISIYYECAINEEERKNKRILRKNKSINELKQVQEELIDFFDENINLFANPFHFLQYEEEDVNKNDLRNYITDNCSYLLTYMEDIIKCSVILNRNAMHVCNLFNEVYKQIQNECIKSELKKSEFICEVFKACIEKENLILMIFFTILNYLNKNEKIGVTTKYGHTRSSKNEYFSEEKEENFTDMEGRKRGQGHADQDDSDDGEESERDADEEDLKTSSGVTSSSNNSISSVRIPRRISRQFNSSNRINADRFSLYILTQLTENDFVENILSEVERILKFLIKYDDICMKMDYVFSYKAHKINVLFNLVDVLFLYFSKFQATSTHVTTLFKLINHVVSAKYFDFVTTDHYVKELDSSLFVHARKKRKRFFKYLRTVRNSKFVSQMEEYYRLDMPVEAVGQIGPVEAIPLGSQQTGVTPHNSNNGAGPILGNIPSGAEQKPFGGIPLSGGNPTQGNVPSILINGQEKGKEESAKGANTAGSALSNTPGTTPQNCASGFLGVLPPPNVSRDGKNKFYEQQSDKLRNNHYLNRCLDCQGYWYNCNCSLNDFDMSSLTLTTQISLLLILCLHPNVEKYVYEKRKNITVEDTSPSKGDVTYLLERKKEKINFQSFYYPDTWKYNCMSSNKELKHLNSLKNTYSVSSSFIKENVSHYYSFFVKINEEEKRKRKNTKSADRMVGSGQISTEQTPQGDAFWKGGNASNEGEESMEVDPNVIILRFVVSLFTHNKEEIFWAIFEGNFFRVFYDVVLKKISSATLVGTLMFHLFHMLFSYSFIKNSRTTDLWNSFMDFHIKKDFQIRWTKRSGGEASSLERGIPHVGIPDPPVDLLPGEVNHTEEALLLVDASDFYKSRMANSTPSRGTTPQYGSNNIIHIYKRKGEYLIDVLTFLKILCNNYPRLVKKYVCILKSIINRYHSRIMEFSQMDEAVFHHNVDQTNEYATRKGSNDVDILYHGKENNLTSINEERRIIIMRYKNLKIIAEEKMRICLDFYSDVFVNVLDFASVLCNNLYDLKVIEHVVLCFKTPLTANLNIFNLTKKLYSQFVCTLSGKYNEFSKITNQQHMYGRTKNNDRGSNVLHFLDDKNLMVGNKFTEKDSYRSVLNGRIFSTPSGDDPNGGTGGATTFNATRSSYTHGEGNTSLISSNNSCYVTYLHYFKILLIEKLYEQNNALKGILKNHQILDYVQNNNVYLNNLIKENALVEKHLIERGVFKYDRAKYEAFCKKLSLQRDHHAGCVREASRLLQDITLGTEKLRPFAGCKLVQGAATSNMTNTTNAANTVTANVATANAVSANVETPLLAKILEQENCIDYLLEENKLTENLLRENNFLKSEFNRHNVAEALFQNKLDEAQLEGLKTITQNEYDVKQILEYEEKIKSISKNNDGSYNNKEAIKIFFEENKNAIDFFLDSKHKLSLFKDDDITSTNEDLMNRAKVILKNELQSERKGTNIDARYLLANIFEQNVYPYNCLKMLEKCLLFLSSVNNNKLCYYLPINKNLLIDYILLEQYDGGAGSGVASNTLSVENLKAELKKGTQYHLEHENNLFKIKNRKYNNLISLVDTENLINTTNFKNVFIHNLNLQNKVSEAKDKSTKQYRTMHLLDILYEIIKTKYNSQIDVINLKCLCIEILCSSFVKNSSSALSVLCTLTDVFPELLFEATKRYNEQNDRVRKHFEQVDRLVSLGHLKSSTLDALASNFSFPYFNLKIIITFMKCVNFLLYMIGIKRKFNLSLTRVWHFFNNIDKIDEIDRKIRRRQEQQRQGEAAEGGRNVGNDPTKKGYYSDHLEDAYRNGKKPPKGKNYIFFDIFYNFDRFFDELCTEDEQSQGDYSGREDADQYDQESPHGGAGTSKRKKKHSTNVTLNGDHQNGASNNAAGVDGADGAHAGKGGWSMAGRNDNTDPQNDDNDDVYENCLKKKLMIDDCEKNVCKHLILLTNYVVQNIFYNLINNFVLKKIRDKKYENEDQLDENVKLEFFMNRQENSLFRRRYNYYVQKSKNIEAQINKLQNDINVNTTNILQMEQTLKQNGVPYEPYVLAQRMLNKSFAEVGNFGDSLYSPPGVTSSNLFTTSLFNQQSGTPGGSSTTLFNERNYQGMNSSPLSTGFGNAGTMGTATAASPFSFARSDNQTGVTSNLGISTTGQTTQQSGLLTTTGGTGGLFGSASNSLLNSSTGGGLFGTQRAGSLSASPSMGASSLENAKTTYESSTRWASPSVGGITTLGAATPAASFSSFMTGGTLNKGTTVGNTVGTTGGLFNTPTSALVTNSNANKPAGGSSLFGSNMTSSTGLFGPSTTTNSGTFGFNQSGAASNSGLLSNTNKLFSNQTGGTSNQMLPQGGASSGGNLFGNTQQSGGSLFGGSTSSNQNQQFMQNNVGSQFGSATSSGVNKPSLFTPVNHNSVFTNTSLVSGSNTSNSLFSTNRIGTNASTSSLLSGSANASSLSNPLVQNSGMGNFGNVAASGGGQNQNSNFASSQSTGLFSQGAGTSFSSNNPMQNQMTNQTMQSNSPFSLTNKSTAFGSGVTGTTTPSFTSTLGGTTTLSSLGGGNNLTGGGSLFGTNNALGQSNAGNFATTSGTNNSLNLFSGQTNSSLLSGQGATQRTGLFGSTNSFGGAFQPSGLGGSVQNMEQLKSLYESLKVKTNALYAEVYKHRFELKKNEYNLLKEKKIQVIKENKMRETKSKADINFKDREMYVLIVLVFMYFKLILKGPLPLNDNNRSMNRVMNERFDFSCDFRPTMYLFDQILGESNKFMSIFLNVIFLDNIMHEENRALQEMILRCKNYVDYISVCNQRKSLFLRKTGGNNLNPTSSTKSDVFSSATCQVYYDKKMQYMTCSYSKGYYTSLFLCRMKTLGLDLLKILFERDVLFIHMYTLWKNEKMLHRKIDKFHFDLNLVDATTTKSETATSASTGGKAANRTVVGSLIGGTSGTVANDAEEDGGENLTGKDISVTESLCTPMCVHNFLFKNINVNSRTTYLVLLLKNFLRTKEMDKIIIYLILQIFVRDCRTTINILKRDKESFNFLKYALRTIFIFHLNRQKFNNCYVISNRTIQMERIVNNFVDLPLLYFLRRSSNRGGSNTLVNAKRKGRLITQGGGPRSKEVLNTTNWLTYLKNQKQRNGYPVEEDQINDDDYDDDDCDDYVEGRLPGGGAPRRGKFHPGRKRRMAMNMATEQATNKGGDAYINEEEESDVEEGDYDEESISYGDTDQYEDTEDEYDRGNYSPYGGRHSQDDDSEDDADGDDLMKEDLLYMSDTMCGGGKSRGRELKRSYRTERRRLLSRRKEKEPQMDDELLTTYRRLKLKKKKQMKYMYDYLSDNDIIDTIKSKKICVFYDNKEKEEDKDNLSLYNINGEDSNENYCREDYYREIKSIDPKMVGYCSSYNFLPINNFYTEKYDFLETELVHVSDLRLYFYVKSFKRHAYFKRMLRIENAVGGVSGGASHGGGMHDAPISTPISSPHAESKANPNVQEQKGGKSPVAVGSNAAPHNTQEEAQAAANRHNSYDKTEEAKDIEKTIERELKFYDFFNRLNKLNENMLFPSNFHDSRDEQMKYFDQIKKVISGEKEIYGKTYQEENLLIPIKELLKEKKEEAAKTLSTEMKRKQILLNNELCEWIELSHLVHVDIDYNDIRGLNKNRVLNNYSKISVTKLILYFYEVLTRKFLFLNNSDSLIENCVLSLLGLSFIPAKHSEKKNVLTTVEEGMELEQQCFLSTMIDSVIVDFSSFDNVRELIHVDYRPRGEEKEEEESEVDVEEEEDGVRSYADPRCNDVNGMDSSKKRTKPTSNNERRSDYYRSNIHLSNLNNWRQYNIFEKNSYLTKSLNILYMIVKNKKIKDYVISLITNMWVNKFSVFYYLTQNVDIQKLKDTEKIIFFRISFHILNVFVPIIDHILNNIDKHVEQFMDMNFSLGGEEETPQMSNDNAATVTIEEQFKKNQHKKGRQNVNPFDSIVNENNFNEKKTLFEFLNPIFNYENANNFVTHFLHMIKCYNDSYLKHYVYHYYLFNYDFRFQSLFNFSNVEFLHYVKNDTGVQSEGGMHLSVERNVHVLYTSIINTYVNFWGVRTGGVTSTLMRRYDDPLSQADVSMEIGPEGVPSPNEENVEDVQRNNCLNGSGKNFNFEHLNEIIGNKTYLRRFLNRYYLNRSCLERGGEQVTTRSRSSKGSAARTEKRIRRRMGSRYGNRTGSLVVEAPSKQRYLEKSVYIFNSLNYLNINYKNWLVVYRTYIEKVTYLVDLILKIKNNRVNKKIYYLKNYLYIINNIQKHLRGITTIIKSSHYINFNIQITPIMFIVYLFITIFFFSHNNCFAFSYLARTNRGLKNLLKGKKESFSLCGGEDESDDDEAGNQADRNNQTDGKTNGSRAPSRNETTTTTKDQTDEAYKIEHLKYHKKLKMSNFFSKKILNREFEDNVLRLPKSGGDVDYDGGTASSSYSNTRNSLLRVRNNNVEAYMPAARGKYNGEATLPGEDQVELLQSSGMKKKIHYDVHSEYAKLILKSNEFFDDLLELFILLITKKHPILNKYTIIYIYECLYTLLNIYHYNYMHSGEENNIGQTKNMFLSLMKRIDQDVLNDFICNLFMDSYKSFITNRNFIIPVYFYSNVYKFIDYNTEVFLYTNGEASSGERMFANSGVTALMNDDPFGEDTDWEEYGGRGKNLVSFHFKDHLKNKVHLNNRSLNIYEESFCCNFFYNRNDLNVLSINLLIFLLNKIGIHEIDIKIDEENIKKLIKGNLFLIPNGREQNHNDEKILHTCFLLSSLCDTTYVNEFVQKADLFNLFLSSNIFDHLYEYKFNYLCSSIPFLTFPTNFLDNKNIYLPRPSLIISYVTVILKIVDKKGLHLFRWIGSWIIKNIHIFVNHLIVNNYLMKSKEITHEVNNFTTYNHELVYKCLCYASTCNFAKQKGGSSGGATKRSDRRDSGEEAADAWTHPGQRHAQRDWLGDQQKDKAHSEEFINHANMGVVNLDIIYASTYYLLRLYKNYLLYIHQNYLTLKKLKIMRTKRGGKGLGCRTASAKKKRSGNEVTMMMGQGLIESDDEEGGTHESDIVEDGSGESSEDGASENDSTGEEGNHHPFGRINRRSRKHPTNAPQGEDYHNRDYDYYHEREHHTVQYGSTHQRDEHMTSRTSGGRMRMDSPPSGNYTSSVDYLFSEKNAHNQPIPYPSHVDQYTHHASNEEGEGNLQFGTSIDTLDASLDTSLKFEYNEISLNICNLIKEHNYILNYIKDLLSILSIFVVYDISLNDENELLSKNLNKSMLEKRRKNIRTHRILQNIIPKYSIKFHCINLCLDIIEYDIGLYDEYVQESKTKYCEYIKMVLKVFMNTCFYFINIIKFENFCMLKSVSLAMKKLTNIIYFLLNNLTSKEKSPEQNFMLNWLIYDRAGGAAQDQLNGPKSQSHQPYQPTNQPNEHEINTELFNADYNLFGEKKTGAATSAATAAMTGGAPSPTAENVKKFFENIEIDIHVMKKILTCVIYFTYAMLNNQKVNQINIESINLKHINRIDLKKLANSYLEKNNILNVFTFILQRSTQIYYLIYNYATAASKR</sequence>
<feature type="compositionally biased region" description="Acidic residues" evidence="1">
    <location>
        <begin position="3216"/>
        <end position="3225"/>
    </location>
</feature>
<feature type="compositionally biased region" description="Acidic residues" evidence="1">
    <location>
        <begin position="3241"/>
        <end position="3250"/>
    </location>
</feature>
<feature type="compositionally biased region" description="Acidic residues" evidence="1">
    <location>
        <begin position="3750"/>
        <end position="3764"/>
    </location>
</feature>
<keyword evidence="2" id="KW-0812">Transmembrane</keyword>